<feature type="transmembrane region" description="Helical" evidence="7">
    <location>
        <begin position="20"/>
        <end position="39"/>
    </location>
</feature>
<comment type="similarity">
    <text evidence="2">Belongs to the ABC-4 integral membrane protein family. LolC/E subfamily.</text>
</comment>
<evidence type="ECO:0000256" key="4">
    <source>
        <dbReference type="ARBA" id="ARBA00022692"/>
    </source>
</evidence>
<feature type="transmembrane region" description="Helical" evidence="7">
    <location>
        <begin position="328"/>
        <end position="349"/>
    </location>
</feature>
<evidence type="ECO:0000256" key="2">
    <source>
        <dbReference type="ARBA" id="ARBA00005236"/>
    </source>
</evidence>
<evidence type="ECO:0000256" key="3">
    <source>
        <dbReference type="ARBA" id="ARBA00022475"/>
    </source>
</evidence>
<dbReference type="Pfam" id="PF12704">
    <property type="entry name" value="MacB_PCD"/>
    <property type="match status" value="1"/>
</dbReference>
<feature type="transmembrane region" description="Helical" evidence="7">
    <location>
        <begin position="369"/>
        <end position="391"/>
    </location>
</feature>
<evidence type="ECO:0000256" key="7">
    <source>
        <dbReference type="SAM" id="Phobius"/>
    </source>
</evidence>
<feature type="domain" description="ABC3 transporter permease C-terminal" evidence="8">
    <location>
        <begin position="276"/>
        <end position="400"/>
    </location>
</feature>
<dbReference type="Proteomes" id="UP000187012">
    <property type="component" value="Unassembled WGS sequence"/>
</dbReference>
<dbReference type="EMBL" id="CYGX02000041">
    <property type="protein sequence ID" value="SIT43212.1"/>
    <property type="molecule type" value="Genomic_DNA"/>
</dbReference>
<dbReference type="STRING" id="1247936.BN2475_410031"/>
<name>A0A1N7S7A6_9BURK</name>
<proteinExistence type="inferred from homology"/>
<evidence type="ECO:0000313" key="11">
    <source>
        <dbReference type="Proteomes" id="UP000187012"/>
    </source>
</evidence>
<keyword evidence="5 7" id="KW-1133">Transmembrane helix</keyword>
<dbReference type="GO" id="GO:0044874">
    <property type="term" value="P:lipoprotein localization to outer membrane"/>
    <property type="evidence" value="ECO:0007669"/>
    <property type="project" value="TreeGrafter"/>
</dbReference>
<feature type="transmembrane region" description="Helical" evidence="7">
    <location>
        <begin position="269"/>
        <end position="290"/>
    </location>
</feature>
<keyword evidence="4 7" id="KW-0812">Transmembrane</keyword>
<evidence type="ECO:0000259" key="8">
    <source>
        <dbReference type="Pfam" id="PF02687"/>
    </source>
</evidence>
<evidence type="ECO:0000313" key="10">
    <source>
        <dbReference type="EMBL" id="SIT43212.1"/>
    </source>
</evidence>
<sequence length="408" mass="43948">MEYFKLGLRNILRNGRRSAVTVLAISFGLASINLFSGYIHNVYAGLADQAIHGERLGHLTIMKKGAMQNGKLEPEKYLFSSEDLHRIQGLLAGNPDVALTTMKLSVSGLISNGKVSTIFIGEGMIPQDAIKLNGNFRKDRGGLLDPAKPEAGLVAADLARMLKLEPAQYATLLVSTLSGQTNAMDLEVLKTFNTGNAGTNDKFLLLPLAYVQQLLSTSGADRIVVMLHDGDRLDAARTSINAALVAAGFDVELYTWKDLSDFYNQVHRLFNMIFAFIFSIVLIVVLMSIINTTTMSVVERTREIGTLRALGMNRRQVSTLFTVEGLQLALLGGAIGLLLTLVAGAGVNLVGFSYVPPNSSDAVHLLIDFVPTVMGASFVLLAIVASIAAFIPARRVTTMKVVDALGHV</sequence>
<feature type="domain" description="MacB-like periplasmic core" evidence="9">
    <location>
        <begin position="18"/>
        <end position="242"/>
    </location>
</feature>
<dbReference type="InterPro" id="IPR025857">
    <property type="entry name" value="MacB_PCD"/>
</dbReference>
<organism evidence="10 11">
    <name type="scientific">Paraburkholderia ribeironis</name>
    <dbReference type="NCBI Taxonomy" id="1247936"/>
    <lineage>
        <taxon>Bacteria</taxon>
        <taxon>Pseudomonadati</taxon>
        <taxon>Pseudomonadota</taxon>
        <taxon>Betaproteobacteria</taxon>
        <taxon>Burkholderiales</taxon>
        <taxon>Burkholderiaceae</taxon>
        <taxon>Paraburkholderia</taxon>
    </lineage>
</organism>
<accession>A0A1N7S7A6</accession>
<reference evidence="10 11" key="1">
    <citation type="submission" date="2016-12" db="EMBL/GenBank/DDBJ databases">
        <authorList>
            <person name="Song W.-J."/>
            <person name="Kurnit D.M."/>
        </authorList>
    </citation>
    <scope>NUCLEOTIDE SEQUENCE [LARGE SCALE GENOMIC DNA]</scope>
    <source>
        <strain evidence="10 11">STM7296</strain>
    </source>
</reference>
<dbReference type="OrthoDB" id="9770036at2"/>
<dbReference type="GO" id="GO:0098797">
    <property type="term" value="C:plasma membrane protein complex"/>
    <property type="evidence" value="ECO:0007669"/>
    <property type="project" value="TreeGrafter"/>
</dbReference>
<dbReference type="InterPro" id="IPR003838">
    <property type="entry name" value="ABC3_permease_C"/>
</dbReference>
<keyword evidence="11" id="KW-1185">Reference proteome</keyword>
<evidence type="ECO:0000256" key="6">
    <source>
        <dbReference type="ARBA" id="ARBA00023136"/>
    </source>
</evidence>
<evidence type="ECO:0000259" key="9">
    <source>
        <dbReference type="Pfam" id="PF12704"/>
    </source>
</evidence>
<dbReference type="PANTHER" id="PTHR30489">
    <property type="entry name" value="LIPOPROTEIN-RELEASING SYSTEM TRANSMEMBRANE PROTEIN LOLE"/>
    <property type="match status" value="1"/>
</dbReference>
<dbReference type="RefSeq" id="WP_094781025.1">
    <property type="nucleotide sequence ID" value="NZ_CYGX02000041.1"/>
</dbReference>
<dbReference type="AlphaFoldDB" id="A0A1N7S7A6"/>
<gene>
    <name evidence="10" type="ORF">BN2475_410031</name>
</gene>
<dbReference type="InterPro" id="IPR051447">
    <property type="entry name" value="Lipoprotein-release_system"/>
</dbReference>
<dbReference type="PANTHER" id="PTHR30489:SF0">
    <property type="entry name" value="LIPOPROTEIN-RELEASING SYSTEM TRANSMEMBRANE PROTEIN LOLE"/>
    <property type="match status" value="1"/>
</dbReference>
<dbReference type="Pfam" id="PF02687">
    <property type="entry name" value="FtsX"/>
    <property type="match status" value="1"/>
</dbReference>
<evidence type="ECO:0000256" key="5">
    <source>
        <dbReference type="ARBA" id="ARBA00022989"/>
    </source>
</evidence>
<keyword evidence="3" id="KW-1003">Cell membrane</keyword>
<evidence type="ECO:0000256" key="1">
    <source>
        <dbReference type="ARBA" id="ARBA00004651"/>
    </source>
</evidence>
<comment type="subcellular location">
    <subcellularLocation>
        <location evidence="1">Cell membrane</location>
        <topology evidence="1">Multi-pass membrane protein</topology>
    </subcellularLocation>
</comment>
<protein>
    <submittedName>
        <fullName evidence="10">Putative ABC transporter, permease protein</fullName>
    </submittedName>
</protein>
<keyword evidence="6 7" id="KW-0472">Membrane</keyword>